<dbReference type="InterPro" id="IPR000387">
    <property type="entry name" value="Tyr_Pase_dom"/>
</dbReference>
<gene>
    <name evidence="2" type="ORF">L211DRAFT_792048</name>
</gene>
<name>A0A3N4LFL8_9PEZI</name>
<dbReference type="Gene3D" id="3.90.190.10">
    <property type="entry name" value="Protein tyrosine phosphatase superfamily"/>
    <property type="match status" value="1"/>
</dbReference>
<evidence type="ECO:0000313" key="2">
    <source>
        <dbReference type="EMBL" id="RPB20498.1"/>
    </source>
</evidence>
<dbReference type="STRING" id="1051890.A0A3N4LFL8"/>
<dbReference type="GO" id="GO:0004721">
    <property type="term" value="F:phosphoprotein phosphatase activity"/>
    <property type="evidence" value="ECO:0007669"/>
    <property type="project" value="InterPro"/>
</dbReference>
<dbReference type="PROSITE" id="PS50056">
    <property type="entry name" value="TYR_PHOSPHATASE_2"/>
    <property type="match status" value="1"/>
</dbReference>
<reference evidence="2 3" key="1">
    <citation type="journal article" date="2018" name="Nat. Ecol. Evol.">
        <title>Pezizomycetes genomes reveal the molecular basis of ectomycorrhizal truffle lifestyle.</title>
        <authorList>
            <person name="Murat C."/>
            <person name="Payen T."/>
            <person name="Noel B."/>
            <person name="Kuo A."/>
            <person name="Morin E."/>
            <person name="Chen J."/>
            <person name="Kohler A."/>
            <person name="Krizsan K."/>
            <person name="Balestrini R."/>
            <person name="Da Silva C."/>
            <person name="Montanini B."/>
            <person name="Hainaut M."/>
            <person name="Levati E."/>
            <person name="Barry K.W."/>
            <person name="Belfiori B."/>
            <person name="Cichocki N."/>
            <person name="Clum A."/>
            <person name="Dockter R.B."/>
            <person name="Fauchery L."/>
            <person name="Guy J."/>
            <person name="Iotti M."/>
            <person name="Le Tacon F."/>
            <person name="Lindquist E.A."/>
            <person name="Lipzen A."/>
            <person name="Malagnac F."/>
            <person name="Mello A."/>
            <person name="Molinier V."/>
            <person name="Miyauchi S."/>
            <person name="Poulain J."/>
            <person name="Riccioni C."/>
            <person name="Rubini A."/>
            <person name="Sitrit Y."/>
            <person name="Splivallo R."/>
            <person name="Traeger S."/>
            <person name="Wang M."/>
            <person name="Zifcakova L."/>
            <person name="Wipf D."/>
            <person name="Zambonelli A."/>
            <person name="Paolocci F."/>
            <person name="Nowrousian M."/>
            <person name="Ottonello S."/>
            <person name="Baldrian P."/>
            <person name="Spatafora J.W."/>
            <person name="Henrissat B."/>
            <person name="Nagy L.G."/>
            <person name="Aury J.M."/>
            <person name="Wincker P."/>
            <person name="Grigoriev I.V."/>
            <person name="Bonfante P."/>
            <person name="Martin F.M."/>
        </authorList>
    </citation>
    <scope>NUCLEOTIDE SEQUENCE [LARGE SCALE GENOMIC DNA]</scope>
    <source>
        <strain evidence="2 3">ATCC MYA-4762</strain>
    </source>
</reference>
<dbReference type="OrthoDB" id="449382at2759"/>
<dbReference type="InterPro" id="IPR026893">
    <property type="entry name" value="Tyr/Ser_Pase_IphP-type"/>
</dbReference>
<dbReference type="InterPro" id="IPR016130">
    <property type="entry name" value="Tyr_Pase_AS"/>
</dbReference>
<dbReference type="PANTHER" id="PTHR31126">
    <property type="entry name" value="TYROSINE-PROTEIN PHOSPHATASE"/>
    <property type="match status" value="1"/>
</dbReference>
<dbReference type="Pfam" id="PF13350">
    <property type="entry name" value="Y_phosphatase3"/>
    <property type="match status" value="1"/>
</dbReference>
<dbReference type="AlphaFoldDB" id="A0A3N4LFL8"/>
<dbReference type="InterPro" id="IPR029021">
    <property type="entry name" value="Prot-tyrosine_phosphatase-like"/>
</dbReference>
<dbReference type="PANTHER" id="PTHR31126:SF1">
    <property type="entry name" value="TYROSINE SPECIFIC PROTEIN PHOSPHATASES DOMAIN-CONTAINING PROTEIN"/>
    <property type="match status" value="1"/>
</dbReference>
<dbReference type="InParanoid" id="A0A3N4LFL8"/>
<dbReference type="SUPFAM" id="SSF52799">
    <property type="entry name" value="(Phosphotyrosine protein) phosphatases II"/>
    <property type="match status" value="1"/>
</dbReference>
<evidence type="ECO:0000313" key="3">
    <source>
        <dbReference type="Proteomes" id="UP000267821"/>
    </source>
</evidence>
<accession>A0A3N4LFL8</accession>
<protein>
    <recommendedName>
        <fullName evidence="1">Tyrosine specific protein phosphatases domain-containing protein</fullName>
    </recommendedName>
</protein>
<keyword evidence="3" id="KW-1185">Reference proteome</keyword>
<organism evidence="2 3">
    <name type="scientific">Terfezia boudieri ATCC MYA-4762</name>
    <dbReference type="NCBI Taxonomy" id="1051890"/>
    <lineage>
        <taxon>Eukaryota</taxon>
        <taxon>Fungi</taxon>
        <taxon>Dikarya</taxon>
        <taxon>Ascomycota</taxon>
        <taxon>Pezizomycotina</taxon>
        <taxon>Pezizomycetes</taxon>
        <taxon>Pezizales</taxon>
        <taxon>Pezizaceae</taxon>
        <taxon>Terfezia</taxon>
    </lineage>
</organism>
<dbReference type="PROSITE" id="PS00383">
    <property type="entry name" value="TYR_PHOSPHATASE_1"/>
    <property type="match status" value="1"/>
</dbReference>
<sequence>MSTNNTSAAPVGLTSPPWVPIPGIANFRDIGGYPTANGTGTVRKGLIYRCAEPSKITEAGKERLRSLGVKKMYDLRSEPELKRLGDLTKIIEVEGVERFFVPVIRTEDYSPQALAKRYQAYMSGDHENAYRHILSSDPTAYRTIFQNILASPNPDPCVIHCTAGKDRTGVICALILMLAGVRDEDIAKEYAYTAEGLASVKEGMLQYLMKDKASMDGGGRERAENMLNSKPESMLRFVEIVRSEYGGVEGYMMNTLGFTKEEIETIRCHLVTDEPVGFVSG</sequence>
<feature type="domain" description="Tyrosine specific protein phosphatases" evidence="1">
    <location>
        <begin position="139"/>
        <end position="212"/>
    </location>
</feature>
<proteinExistence type="predicted"/>
<dbReference type="EMBL" id="ML121570">
    <property type="protein sequence ID" value="RPB20498.1"/>
    <property type="molecule type" value="Genomic_DNA"/>
</dbReference>
<dbReference type="Proteomes" id="UP000267821">
    <property type="component" value="Unassembled WGS sequence"/>
</dbReference>
<evidence type="ECO:0000259" key="1">
    <source>
        <dbReference type="PROSITE" id="PS50056"/>
    </source>
</evidence>